<evidence type="ECO:0000313" key="3">
    <source>
        <dbReference type="Proteomes" id="UP000789405"/>
    </source>
</evidence>
<dbReference type="EMBL" id="CAJVPY010017551">
    <property type="protein sequence ID" value="CAG8762470.1"/>
    <property type="molecule type" value="Genomic_DNA"/>
</dbReference>
<feature type="domain" description="MULE transposase" evidence="1">
    <location>
        <begin position="50"/>
        <end position="120"/>
    </location>
</feature>
<reference evidence="2" key="1">
    <citation type="submission" date="2021-06" db="EMBL/GenBank/DDBJ databases">
        <authorList>
            <person name="Kallberg Y."/>
            <person name="Tangrot J."/>
            <person name="Rosling A."/>
        </authorList>
    </citation>
    <scope>NUCLEOTIDE SEQUENCE</scope>
    <source>
        <strain evidence="2">MA453B</strain>
    </source>
</reference>
<organism evidence="2 3">
    <name type="scientific">Dentiscutata erythropus</name>
    <dbReference type="NCBI Taxonomy" id="1348616"/>
    <lineage>
        <taxon>Eukaryota</taxon>
        <taxon>Fungi</taxon>
        <taxon>Fungi incertae sedis</taxon>
        <taxon>Mucoromycota</taxon>
        <taxon>Glomeromycotina</taxon>
        <taxon>Glomeromycetes</taxon>
        <taxon>Diversisporales</taxon>
        <taxon>Gigasporaceae</taxon>
        <taxon>Dentiscutata</taxon>
    </lineage>
</organism>
<dbReference type="Pfam" id="PF10551">
    <property type="entry name" value="MULE"/>
    <property type="match status" value="1"/>
</dbReference>
<dbReference type="AlphaFoldDB" id="A0A9N9NUV8"/>
<sequence>NGAIRKQISCARTKNMPTQPQSLENINVPDQLCITIKGEQFLAKDIEFNNEKIMIFFYVLMTSKTEESYTQLFQELINLGYKAGYELSLPIIITDFEQSVINSIHLNFPNSTNKYSTFSIKLRHLTALAFLPSTEIPAAFDQIKPLMPPNASNIINYFENTYIRREIRQQLRNRNIIYDLPLFLPSLWSHHRWNNIIGKAHVGVYTIIEEMRKEQHQTDINIERVLRREP</sequence>
<name>A0A9N9NUV8_9GLOM</name>
<evidence type="ECO:0000259" key="1">
    <source>
        <dbReference type="Pfam" id="PF10551"/>
    </source>
</evidence>
<proteinExistence type="predicted"/>
<dbReference type="Proteomes" id="UP000789405">
    <property type="component" value="Unassembled WGS sequence"/>
</dbReference>
<protein>
    <submittedName>
        <fullName evidence="2">15514_t:CDS:1</fullName>
    </submittedName>
</protein>
<dbReference type="OrthoDB" id="2388574at2759"/>
<comment type="caution">
    <text evidence="2">The sequence shown here is derived from an EMBL/GenBank/DDBJ whole genome shotgun (WGS) entry which is preliminary data.</text>
</comment>
<gene>
    <name evidence="2" type="ORF">DERYTH_LOCUS17944</name>
</gene>
<evidence type="ECO:0000313" key="2">
    <source>
        <dbReference type="EMBL" id="CAG8762470.1"/>
    </source>
</evidence>
<dbReference type="InterPro" id="IPR018289">
    <property type="entry name" value="MULE_transposase_dom"/>
</dbReference>
<feature type="non-terminal residue" evidence="2">
    <location>
        <position position="1"/>
    </location>
</feature>
<keyword evidence="3" id="KW-1185">Reference proteome</keyword>
<accession>A0A9N9NUV8</accession>